<dbReference type="EMBL" id="UINC01029734">
    <property type="protein sequence ID" value="SVB12946.1"/>
    <property type="molecule type" value="Genomic_DNA"/>
</dbReference>
<reference evidence="1" key="1">
    <citation type="submission" date="2018-05" db="EMBL/GenBank/DDBJ databases">
        <authorList>
            <person name="Lanie J.A."/>
            <person name="Ng W.-L."/>
            <person name="Kazmierczak K.M."/>
            <person name="Andrzejewski T.M."/>
            <person name="Davidsen T.M."/>
            <person name="Wayne K.J."/>
            <person name="Tettelin H."/>
            <person name="Glass J.I."/>
            <person name="Rusch D."/>
            <person name="Podicherti R."/>
            <person name="Tsui H.-C.T."/>
            <person name="Winkler M.E."/>
        </authorList>
    </citation>
    <scope>NUCLEOTIDE SEQUENCE</scope>
</reference>
<name>A0A382BGK0_9ZZZZ</name>
<protein>
    <submittedName>
        <fullName evidence="1">Uncharacterized protein</fullName>
    </submittedName>
</protein>
<evidence type="ECO:0000313" key="1">
    <source>
        <dbReference type="EMBL" id="SVB12946.1"/>
    </source>
</evidence>
<proteinExistence type="predicted"/>
<gene>
    <name evidence="1" type="ORF">METZ01_LOCUS165800</name>
</gene>
<accession>A0A382BGK0</accession>
<organism evidence="1">
    <name type="scientific">marine metagenome</name>
    <dbReference type="NCBI Taxonomy" id="408172"/>
    <lineage>
        <taxon>unclassified sequences</taxon>
        <taxon>metagenomes</taxon>
        <taxon>ecological metagenomes</taxon>
    </lineage>
</organism>
<dbReference type="AlphaFoldDB" id="A0A382BGK0"/>
<sequence>MKVVLGLTINKLVILINANAQLILNIQIPS</sequence>